<accession>A0A379PMS4</accession>
<organism evidence="1 2">
    <name type="scientific">Ectopseudomonas oleovorans</name>
    <name type="common">Pseudomonas oleovorans</name>
    <dbReference type="NCBI Taxonomy" id="301"/>
    <lineage>
        <taxon>Bacteria</taxon>
        <taxon>Pseudomonadati</taxon>
        <taxon>Pseudomonadota</taxon>
        <taxon>Gammaproteobacteria</taxon>
        <taxon>Pseudomonadales</taxon>
        <taxon>Pseudomonadaceae</taxon>
        <taxon>Ectopseudomonas</taxon>
    </lineage>
</organism>
<dbReference type="Proteomes" id="UP000255303">
    <property type="component" value="Unassembled WGS sequence"/>
</dbReference>
<evidence type="ECO:0000313" key="2">
    <source>
        <dbReference type="Proteomes" id="UP000255303"/>
    </source>
</evidence>
<dbReference type="RefSeq" id="WP_139204940.1">
    <property type="nucleotide sequence ID" value="NZ_FNZC01000019.1"/>
</dbReference>
<name>A0A379PMS4_ECTOL</name>
<gene>
    <name evidence="1" type="ORF">NCTC10692_04547</name>
</gene>
<dbReference type="EMBL" id="UGUV01000003">
    <property type="protein sequence ID" value="SUE72392.1"/>
    <property type="molecule type" value="Genomic_DNA"/>
</dbReference>
<dbReference type="AlphaFoldDB" id="A0A379PMS4"/>
<protein>
    <submittedName>
        <fullName evidence="1">Uncharacterized protein</fullName>
    </submittedName>
</protein>
<reference evidence="1 2" key="1">
    <citation type="submission" date="2018-06" db="EMBL/GenBank/DDBJ databases">
        <authorList>
            <consortium name="Pathogen Informatics"/>
            <person name="Doyle S."/>
        </authorList>
    </citation>
    <scope>NUCLEOTIDE SEQUENCE [LARGE SCALE GENOMIC DNA]</scope>
    <source>
        <strain evidence="1 2">NCTC10692</strain>
    </source>
</reference>
<proteinExistence type="predicted"/>
<sequence length="138" mass="15414">MSKNSMHNYSQFALSDAVSLASCLDTEFDLKAVRRAFDGMSQSEGWQGRHRGHKGPAARFWDHGVGARSQLDRDSGLVGFDGAGCRLPRHQRKFFTVCAIKLKGHYSAYFPMSGRMMFAEYSGDFGYLDDDDDENGAE</sequence>
<evidence type="ECO:0000313" key="1">
    <source>
        <dbReference type="EMBL" id="SUE72392.1"/>
    </source>
</evidence>